<evidence type="ECO:0000256" key="4">
    <source>
        <dbReference type="ARBA" id="ARBA00022491"/>
    </source>
</evidence>
<evidence type="ECO:0000259" key="12">
    <source>
        <dbReference type="Pfam" id="PF09757"/>
    </source>
</evidence>
<keyword evidence="4" id="KW-0678">Repressor</keyword>
<evidence type="ECO:0000256" key="5">
    <source>
        <dbReference type="ARBA" id="ARBA00022801"/>
    </source>
</evidence>
<dbReference type="PRINTS" id="PR01270">
    <property type="entry name" value="HDASUPER"/>
</dbReference>
<evidence type="ECO:0000313" key="13">
    <source>
        <dbReference type="EMBL" id="KJA14136.1"/>
    </source>
</evidence>
<evidence type="ECO:0000256" key="9">
    <source>
        <dbReference type="ARBA" id="ARBA00023242"/>
    </source>
</evidence>
<dbReference type="OrthoDB" id="424012at2759"/>
<keyword evidence="14" id="KW-1185">Reference proteome</keyword>
<dbReference type="PANTHER" id="PTHR10625:SF5">
    <property type="entry name" value="HISTONE DEACETYLASE"/>
    <property type="match status" value="1"/>
</dbReference>
<dbReference type="Proteomes" id="UP000054270">
    <property type="component" value="Unassembled WGS sequence"/>
</dbReference>
<dbReference type="InterPro" id="IPR023801">
    <property type="entry name" value="His_deacetylse_dom"/>
</dbReference>
<dbReference type="GO" id="GO:0000118">
    <property type="term" value="C:histone deacetylase complex"/>
    <property type="evidence" value="ECO:0007669"/>
    <property type="project" value="TreeGrafter"/>
</dbReference>
<keyword evidence="6" id="KW-0156">Chromatin regulator</keyword>
<dbReference type="InterPro" id="IPR000286">
    <property type="entry name" value="HDACs"/>
</dbReference>
<keyword evidence="5" id="KW-0378">Hydrolase</keyword>
<dbReference type="FunFam" id="3.40.800.20:FF:000005">
    <property type="entry name" value="histone deacetylase 6"/>
    <property type="match status" value="1"/>
</dbReference>
<reference evidence="14" key="1">
    <citation type="submission" date="2014-04" db="EMBL/GenBank/DDBJ databases">
        <title>Evolutionary Origins and Diversification of the Mycorrhizal Mutualists.</title>
        <authorList>
            <consortium name="DOE Joint Genome Institute"/>
            <consortium name="Mycorrhizal Genomics Consortium"/>
            <person name="Kohler A."/>
            <person name="Kuo A."/>
            <person name="Nagy L.G."/>
            <person name="Floudas D."/>
            <person name="Copeland A."/>
            <person name="Barry K.W."/>
            <person name="Cichocki N."/>
            <person name="Veneault-Fourrey C."/>
            <person name="LaButti K."/>
            <person name="Lindquist E.A."/>
            <person name="Lipzen A."/>
            <person name="Lundell T."/>
            <person name="Morin E."/>
            <person name="Murat C."/>
            <person name="Riley R."/>
            <person name="Ohm R."/>
            <person name="Sun H."/>
            <person name="Tunlid A."/>
            <person name="Henrissat B."/>
            <person name="Grigoriev I.V."/>
            <person name="Hibbett D.S."/>
            <person name="Martin F."/>
        </authorList>
    </citation>
    <scope>NUCLEOTIDE SEQUENCE [LARGE SCALE GENOMIC DNA]</scope>
    <source>
        <strain evidence="14">FD-334 SS-4</strain>
    </source>
</reference>
<keyword evidence="9" id="KW-0539">Nucleus</keyword>
<organism evidence="13 14">
    <name type="scientific">Hypholoma sublateritium (strain FD-334 SS-4)</name>
    <dbReference type="NCBI Taxonomy" id="945553"/>
    <lineage>
        <taxon>Eukaryota</taxon>
        <taxon>Fungi</taxon>
        <taxon>Dikarya</taxon>
        <taxon>Basidiomycota</taxon>
        <taxon>Agaricomycotina</taxon>
        <taxon>Agaricomycetes</taxon>
        <taxon>Agaricomycetidae</taxon>
        <taxon>Agaricales</taxon>
        <taxon>Agaricineae</taxon>
        <taxon>Strophariaceae</taxon>
        <taxon>Hypholoma</taxon>
    </lineage>
</organism>
<accession>A0A0D2NC48</accession>
<evidence type="ECO:0000313" key="14">
    <source>
        <dbReference type="Proteomes" id="UP000054270"/>
    </source>
</evidence>
<evidence type="ECO:0000256" key="10">
    <source>
        <dbReference type="ARBA" id="ARBA00048287"/>
    </source>
</evidence>
<evidence type="ECO:0000256" key="7">
    <source>
        <dbReference type="ARBA" id="ARBA00023015"/>
    </source>
</evidence>
<dbReference type="Pfam" id="PF00850">
    <property type="entry name" value="Hist_deacetyl"/>
    <property type="match status" value="1"/>
</dbReference>
<evidence type="ECO:0000256" key="3">
    <source>
        <dbReference type="ARBA" id="ARBA00012111"/>
    </source>
</evidence>
<sequence>MRNWPGMEDYTAQLSSMAVNNGAGSSSVAAISRRENQAQRQPRASSVPLVPDNYAVGYVYSSEMMIHFSPHGHPEQPARVQEIWRTLVQDQLTKSMKWIPIREVRRDEALLVHSEDHWDKVLAIQYLSDQARADSEDYYEQMSLYVMPGTTRAALLSAGGVIEACLAVARNELKKTFAIVRPPGHHAEPDEHMGFCFFNNVAVATRVVQEATPLKKILILDWDVHHGNGTQRAFYDNSSVLYISLHRYEQGTFYPCGPYGSMTSTGEGSGLGYSVNIPWPEHGMGDAEYIYAFQKVVMPIAMEFAPELVIISAGFDAAEGDELGECLVTPTGYAHMTHMLSGLAGGKLVVALEGGYNLDSISKSALAVTRVLLGQPPDELPPLKANEAATETVWLVARELSKYWKSLDPKACDPQEGLEEISFSIPEILKAHRQHYMYTTHNMMQVPMMTPELEDRFSSQVMCTADTFENKTLVVFAHEFGNLRLELESSATCDVQLERSYLIDFSKQLIGWVRKEGFAYLDANLYPKPPTISHSRHKSMEDAGKEVMTYLWDNYIQLSSAQRIIFIGHGPGCKPLVDLVNLRATGVTKVVKVFVQVMGLQKMPFFPHDIEDSRAWYQKCSLVIVPTSHPILGPIVKAKDLKRHGTIVPIDETRQIKLISRSLPAIEEFVNEQLSNYPLSNRTNRSM</sequence>
<evidence type="ECO:0000256" key="2">
    <source>
        <dbReference type="ARBA" id="ARBA00007738"/>
    </source>
</evidence>
<keyword evidence="8" id="KW-0804">Transcription</keyword>
<protein>
    <recommendedName>
        <fullName evidence="3">histone deacetylase</fullName>
        <ecNumber evidence="3">3.5.1.98</ecNumber>
    </recommendedName>
</protein>
<dbReference type="Pfam" id="PF09757">
    <property type="entry name" value="Arb2-like"/>
    <property type="match status" value="1"/>
</dbReference>
<dbReference type="InterPro" id="IPR037138">
    <property type="entry name" value="His_deacetylse_dom_sf"/>
</dbReference>
<comment type="catalytic activity">
    <reaction evidence="10">
        <text>N(6)-acetyl-L-lysyl-[histone] + H2O = L-lysyl-[histone] + acetate</text>
        <dbReference type="Rhea" id="RHEA:58196"/>
        <dbReference type="Rhea" id="RHEA-COMP:9845"/>
        <dbReference type="Rhea" id="RHEA-COMP:11338"/>
        <dbReference type="ChEBI" id="CHEBI:15377"/>
        <dbReference type="ChEBI" id="CHEBI:29969"/>
        <dbReference type="ChEBI" id="CHEBI:30089"/>
        <dbReference type="ChEBI" id="CHEBI:61930"/>
        <dbReference type="EC" id="3.5.1.98"/>
    </reaction>
</comment>
<feature type="domain" description="Arb2-like" evidence="12">
    <location>
        <begin position="427"/>
        <end position="675"/>
    </location>
</feature>
<evidence type="ECO:0000259" key="11">
    <source>
        <dbReference type="Pfam" id="PF00850"/>
    </source>
</evidence>
<proteinExistence type="inferred from homology"/>
<dbReference type="GO" id="GO:0141221">
    <property type="term" value="F:histone deacetylase activity, hydrolytic mechanism"/>
    <property type="evidence" value="ECO:0007669"/>
    <property type="project" value="UniProtKB-EC"/>
</dbReference>
<dbReference type="EMBL" id="KN817693">
    <property type="protein sequence ID" value="KJA14136.1"/>
    <property type="molecule type" value="Genomic_DNA"/>
</dbReference>
<dbReference type="OMA" id="CFVSPAC"/>
<dbReference type="GO" id="GO:0040029">
    <property type="term" value="P:epigenetic regulation of gene expression"/>
    <property type="evidence" value="ECO:0007669"/>
    <property type="project" value="TreeGrafter"/>
</dbReference>
<gene>
    <name evidence="13" type="ORF">HYPSUDRAFT_195403</name>
</gene>
<dbReference type="InterPro" id="IPR019154">
    <property type="entry name" value="Arb2-like_domain"/>
</dbReference>
<dbReference type="AlphaFoldDB" id="A0A0D2NC48"/>
<evidence type="ECO:0000256" key="1">
    <source>
        <dbReference type="ARBA" id="ARBA00004123"/>
    </source>
</evidence>
<dbReference type="Gene3D" id="3.40.800.20">
    <property type="entry name" value="Histone deacetylase domain"/>
    <property type="match status" value="1"/>
</dbReference>
<keyword evidence="7" id="KW-0805">Transcription regulation</keyword>
<dbReference type="SUPFAM" id="SSF52768">
    <property type="entry name" value="Arginase/deacetylase"/>
    <property type="match status" value="1"/>
</dbReference>
<comment type="subcellular location">
    <subcellularLocation>
        <location evidence="1">Nucleus</location>
    </subcellularLocation>
</comment>
<feature type="domain" description="Histone deacetylase" evidence="11">
    <location>
        <begin position="73"/>
        <end position="372"/>
    </location>
</feature>
<evidence type="ECO:0000256" key="8">
    <source>
        <dbReference type="ARBA" id="ARBA00023163"/>
    </source>
</evidence>
<name>A0A0D2NC48_HYPSF</name>
<dbReference type="InterPro" id="IPR023696">
    <property type="entry name" value="Ureohydrolase_dom_sf"/>
</dbReference>
<dbReference type="PANTHER" id="PTHR10625">
    <property type="entry name" value="HISTONE DEACETYLASE HDAC1-RELATED"/>
    <property type="match status" value="1"/>
</dbReference>
<evidence type="ECO:0000256" key="6">
    <source>
        <dbReference type="ARBA" id="ARBA00022853"/>
    </source>
</evidence>
<dbReference type="STRING" id="945553.A0A0D2NC48"/>
<dbReference type="EC" id="3.5.1.98" evidence="3"/>
<comment type="similarity">
    <text evidence="2">Belongs to the histone deacetylase family. HD type 2 subfamily.</text>
</comment>